<dbReference type="InterPro" id="IPR037402">
    <property type="entry name" value="YidZ_PBP2"/>
</dbReference>
<proteinExistence type="inferred from homology"/>
<name>A0ABV1K4T6_9PSEU</name>
<dbReference type="PANTHER" id="PTHR30118:SF15">
    <property type="entry name" value="TRANSCRIPTIONAL REGULATORY PROTEIN"/>
    <property type="match status" value="1"/>
</dbReference>
<dbReference type="CDD" id="cd08417">
    <property type="entry name" value="PBP2_Nitroaromatics_like"/>
    <property type="match status" value="1"/>
</dbReference>
<dbReference type="EMBL" id="JBEDNQ010000001">
    <property type="protein sequence ID" value="MEQ3549462.1"/>
    <property type="molecule type" value="Genomic_DNA"/>
</dbReference>
<dbReference type="InterPro" id="IPR050389">
    <property type="entry name" value="LysR-type_TF"/>
</dbReference>
<evidence type="ECO:0000259" key="5">
    <source>
        <dbReference type="PROSITE" id="PS50931"/>
    </source>
</evidence>
<dbReference type="Pfam" id="PF03466">
    <property type="entry name" value="LysR_substrate"/>
    <property type="match status" value="1"/>
</dbReference>
<evidence type="ECO:0000313" key="6">
    <source>
        <dbReference type="EMBL" id="MEQ3549462.1"/>
    </source>
</evidence>
<comment type="caution">
    <text evidence="6">The sequence shown here is derived from an EMBL/GenBank/DDBJ whole genome shotgun (WGS) entry which is preliminary data.</text>
</comment>
<dbReference type="SUPFAM" id="SSF53850">
    <property type="entry name" value="Periplasmic binding protein-like II"/>
    <property type="match status" value="1"/>
</dbReference>
<reference evidence="6 7" key="1">
    <citation type="submission" date="2024-03" db="EMBL/GenBank/DDBJ databases">
        <title>Draft genome sequence of Pseudonocardia nematodicida JCM 31783.</title>
        <authorList>
            <person name="Butdee W."/>
            <person name="Duangmal K."/>
        </authorList>
    </citation>
    <scope>NUCLEOTIDE SEQUENCE [LARGE SCALE GENOMIC DNA]</scope>
    <source>
        <strain evidence="6 7">JCM 31783</strain>
    </source>
</reference>
<feature type="domain" description="HTH lysR-type" evidence="5">
    <location>
        <begin position="11"/>
        <end position="68"/>
    </location>
</feature>
<dbReference type="Gene3D" id="3.40.190.10">
    <property type="entry name" value="Periplasmic binding protein-like II"/>
    <property type="match status" value="2"/>
</dbReference>
<evidence type="ECO:0000256" key="3">
    <source>
        <dbReference type="ARBA" id="ARBA00023125"/>
    </source>
</evidence>
<keyword evidence="7" id="KW-1185">Reference proteome</keyword>
<evidence type="ECO:0000313" key="7">
    <source>
        <dbReference type="Proteomes" id="UP001494902"/>
    </source>
</evidence>
<dbReference type="PANTHER" id="PTHR30118">
    <property type="entry name" value="HTH-TYPE TRANSCRIPTIONAL REGULATOR LEUO-RELATED"/>
    <property type="match status" value="1"/>
</dbReference>
<dbReference type="SUPFAM" id="SSF46785">
    <property type="entry name" value="Winged helix' DNA-binding domain"/>
    <property type="match status" value="1"/>
</dbReference>
<accession>A0ABV1K4T6</accession>
<keyword evidence="3" id="KW-0238">DNA-binding</keyword>
<evidence type="ECO:0000256" key="2">
    <source>
        <dbReference type="ARBA" id="ARBA00023015"/>
    </source>
</evidence>
<dbReference type="Proteomes" id="UP001494902">
    <property type="component" value="Unassembled WGS sequence"/>
</dbReference>
<organism evidence="6 7">
    <name type="scientific">Pseudonocardia nematodicida</name>
    <dbReference type="NCBI Taxonomy" id="1206997"/>
    <lineage>
        <taxon>Bacteria</taxon>
        <taxon>Bacillati</taxon>
        <taxon>Actinomycetota</taxon>
        <taxon>Actinomycetes</taxon>
        <taxon>Pseudonocardiales</taxon>
        <taxon>Pseudonocardiaceae</taxon>
        <taxon>Pseudonocardia</taxon>
    </lineage>
</organism>
<dbReference type="PROSITE" id="PS50931">
    <property type="entry name" value="HTH_LYSR"/>
    <property type="match status" value="1"/>
</dbReference>
<dbReference type="InterPro" id="IPR000847">
    <property type="entry name" value="LysR_HTH_N"/>
</dbReference>
<comment type="similarity">
    <text evidence="1">Belongs to the LysR transcriptional regulatory family.</text>
</comment>
<evidence type="ECO:0000256" key="1">
    <source>
        <dbReference type="ARBA" id="ARBA00009437"/>
    </source>
</evidence>
<dbReference type="InterPro" id="IPR005119">
    <property type="entry name" value="LysR_subst-bd"/>
</dbReference>
<protein>
    <submittedName>
        <fullName evidence="6">LysR substrate-binding domain-containing protein</fullName>
    </submittedName>
</protein>
<dbReference type="Gene3D" id="1.10.10.10">
    <property type="entry name" value="Winged helix-like DNA-binding domain superfamily/Winged helix DNA-binding domain"/>
    <property type="match status" value="1"/>
</dbReference>
<evidence type="ECO:0000256" key="4">
    <source>
        <dbReference type="ARBA" id="ARBA00023163"/>
    </source>
</evidence>
<keyword evidence="4" id="KW-0804">Transcription</keyword>
<dbReference type="InterPro" id="IPR036388">
    <property type="entry name" value="WH-like_DNA-bd_sf"/>
</dbReference>
<gene>
    <name evidence="6" type="ORF">WIS52_03175</name>
</gene>
<sequence length="321" mass="35791">MKNATPRLSGLDLNLLVVLRELLRERHVTRAADRVGVTQPAASAALARLRRHFDDELLVRRDGRYELSPLAAQLVEPLDEICDGIESLLTTTRGFDPSTTRREFRIVMPDHVVAALGGPLTGQLHATAPDARLQVVLARAALAATIEPTIRNVDAVVSQPTSRFRIPEMRSSSLFSDRWVVVADAGNPRFGDEVADRAALATASWVVPYHDDAAFPSVVPVSRQLARLGIRPRVAVRVDSFRAVPHLVAGTGHVALIHERLARESIRTLPLRVLTWPEEPDPITTRLWWHARHDDDPGHRWFRELVVRVGREQAPTVPRPR</sequence>
<dbReference type="Pfam" id="PF00126">
    <property type="entry name" value="HTH_1"/>
    <property type="match status" value="1"/>
</dbReference>
<dbReference type="RefSeq" id="WP_349296535.1">
    <property type="nucleotide sequence ID" value="NZ_JBEDNQ010000001.1"/>
</dbReference>
<dbReference type="PRINTS" id="PR00039">
    <property type="entry name" value="HTHLYSR"/>
</dbReference>
<keyword evidence="2" id="KW-0805">Transcription regulation</keyword>
<dbReference type="InterPro" id="IPR036390">
    <property type="entry name" value="WH_DNA-bd_sf"/>
</dbReference>